<evidence type="ECO:0000313" key="2">
    <source>
        <dbReference type="Proteomes" id="UP001165064"/>
    </source>
</evidence>
<dbReference type="Proteomes" id="UP001165064">
    <property type="component" value="Unassembled WGS sequence"/>
</dbReference>
<reference evidence="1" key="1">
    <citation type="submission" date="2023-04" db="EMBL/GenBank/DDBJ databases">
        <title>Ambrosiozyma monospora NBRC 10751.</title>
        <authorList>
            <person name="Ichikawa N."/>
            <person name="Sato H."/>
            <person name="Tonouchi N."/>
        </authorList>
    </citation>
    <scope>NUCLEOTIDE SEQUENCE</scope>
    <source>
        <strain evidence="1">NBRC 10751</strain>
    </source>
</reference>
<organism evidence="1 2">
    <name type="scientific">Ambrosiozyma monospora</name>
    <name type="common">Yeast</name>
    <name type="synonym">Endomycopsis monosporus</name>
    <dbReference type="NCBI Taxonomy" id="43982"/>
    <lineage>
        <taxon>Eukaryota</taxon>
        <taxon>Fungi</taxon>
        <taxon>Dikarya</taxon>
        <taxon>Ascomycota</taxon>
        <taxon>Saccharomycotina</taxon>
        <taxon>Pichiomycetes</taxon>
        <taxon>Pichiales</taxon>
        <taxon>Pichiaceae</taxon>
        <taxon>Ambrosiozyma</taxon>
    </lineage>
</organism>
<comment type="caution">
    <text evidence="1">The sequence shown here is derived from an EMBL/GenBank/DDBJ whole genome shotgun (WGS) entry which is preliminary data.</text>
</comment>
<evidence type="ECO:0000313" key="1">
    <source>
        <dbReference type="EMBL" id="GME89495.1"/>
    </source>
</evidence>
<proteinExistence type="predicted"/>
<dbReference type="EMBL" id="BSXS01007604">
    <property type="protein sequence ID" value="GME89495.1"/>
    <property type="molecule type" value="Genomic_DNA"/>
</dbReference>
<keyword evidence="2" id="KW-1185">Reference proteome</keyword>
<gene>
    <name evidence="1" type="ORF">Amon02_000851900</name>
</gene>
<name>A0ACB5TIM8_AMBMO</name>
<sequence>MKEQEMERTLKELSDMSKNMEMKIQQLEMENRLLRNLVVEKGNQRDSEELERLKKRARISVENDENEQIKKQKLQQSNKEEGEASNDSGIATTV</sequence>
<protein>
    <submittedName>
        <fullName evidence="1">Unnamed protein product</fullName>
    </submittedName>
</protein>
<accession>A0ACB5TIM8</accession>